<dbReference type="InterPro" id="IPR043504">
    <property type="entry name" value="Peptidase_S1_PA_chymotrypsin"/>
</dbReference>
<keyword evidence="4" id="KW-1185">Reference proteome</keyword>
<dbReference type="Proteomes" id="UP000516320">
    <property type="component" value="Chromosome"/>
</dbReference>
<evidence type="ECO:0000313" key="4">
    <source>
        <dbReference type="Proteomes" id="UP000516320"/>
    </source>
</evidence>
<dbReference type="GO" id="GO:0006508">
    <property type="term" value="P:proteolysis"/>
    <property type="evidence" value="ECO:0007669"/>
    <property type="project" value="UniProtKB-KW"/>
</dbReference>
<dbReference type="EMBL" id="CP046884">
    <property type="protein sequence ID" value="QNQ89450.1"/>
    <property type="molecule type" value="Genomic_DNA"/>
</dbReference>
<evidence type="ECO:0000259" key="2">
    <source>
        <dbReference type="Pfam" id="PF00089"/>
    </source>
</evidence>
<gene>
    <name evidence="3" type="ORF">GP475_01500</name>
</gene>
<keyword evidence="3" id="KW-0645">Protease</keyword>
<dbReference type="InterPro" id="IPR018114">
    <property type="entry name" value="TRYPSIN_HIS"/>
</dbReference>
<keyword evidence="1" id="KW-0732">Signal</keyword>
<accession>A0A7H0SLM5</accession>
<dbReference type="InterPro" id="IPR001254">
    <property type="entry name" value="Trypsin_dom"/>
</dbReference>
<dbReference type="GO" id="GO:0004252">
    <property type="term" value="F:serine-type endopeptidase activity"/>
    <property type="evidence" value="ECO:0007669"/>
    <property type="project" value="InterPro"/>
</dbReference>
<name>A0A7H0SLM5_9CORY</name>
<dbReference type="Pfam" id="PF00089">
    <property type="entry name" value="Trypsin"/>
    <property type="match status" value="1"/>
</dbReference>
<dbReference type="PROSITE" id="PS00134">
    <property type="entry name" value="TRYPSIN_HIS"/>
    <property type="match status" value="1"/>
</dbReference>
<protein>
    <submittedName>
        <fullName evidence="3">Trypsin-like serine protease</fullName>
    </submittedName>
</protein>
<feature type="domain" description="Peptidase S1" evidence="2">
    <location>
        <begin position="60"/>
        <end position="232"/>
    </location>
</feature>
<dbReference type="AlphaFoldDB" id="A0A7H0SLM5"/>
<keyword evidence="3" id="KW-0378">Hydrolase</keyword>
<organism evidence="3 4">
    <name type="scientific">Corynebacterium poyangense</name>
    <dbReference type="NCBI Taxonomy" id="2684405"/>
    <lineage>
        <taxon>Bacteria</taxon>
        <taxon>Bacillati</taxon>
        <taxon>Actinomycetota</taxon>
        <taxon>Actinomycetes</taxon>
        <taxon>Mycobacteriales</taxon>
        <taxon>Corynebacteriaceae</taxon>
        <taxon>Corynebacterium</taxon>
    </lineage>
</organism>
<dbReference type="KEGG" id="cpoy:GP475_01500"/>
<dbReference type="SUPFAM" id="SSF50494">
    <property type="entry name" value="Trypsin-like serine proteases"/>
    <property type="match status" value="1"/>
</dbReference>
<feature type="chain" id="PRO_5028866808" evidence="1">
    <location>
        <begin position="31"/>
        <end position="249"/>
    </location>
</feature>
<sequence>MLLRREELMKKLLSLGAAAVVLSMPISAHAATHAGDSLLLDTGNGSGYACTLAYTTTTNTGETWGVTAAHCFGDSNITQVRTSDGTVLADQAELSRMKLYSEPTVYDSFQPVLTDVAMFPIKPGVEVDSSSIYSRLENNSIAPLIANTPLVNALNNPLALGEPLMLNQNMVGQFVCKEGSATGRTCGIITGVNVQSGEVYALIPAIEGDSGGPLHLLGGDGKRHIIGTLSGGTPVLYNGFDSPLTYPQP</sequence>
<evidence type="ECO:0000256" key="1">
    <source>
        <dbReference type="SAM" id="SignalP"/>
    </source>
</evidence>
<feature type="signal peptide" evidence="1">
    <location>
        <begin position="1"/>
        <end position="30"/>
    </location>
</feature>
<proteinExistence type="predicted"/>
<evidence type="ECO:0000313" key="3">
    <source>
        <dbReference type="EMBL" id="QNQ89450.1"/>
    </source>
</evidence>
<dbReference type="Gene3D" id="2.40.10.10">
    <property type="entry name" value="Trypsin-like serine proteases"/>
    <property type="match status" value="1"/>
</dbReference>
<dbReference type="InterPro" id="IPR009003">
    <property type="entry name" value="Peptidase_S1_PA"/>
</dbReference>
<reference evidence="3 4" key="1">
    <citation type="submission" date="2019-12" db="EMBL/GenBank/DDBJ databases">
        <title>Corynebacterium sp. nov., isolated from feces of the Anser Albifrons in China.</title>
        <authorList>
            <person name="Liu Q."/>
        </authorList>
    </citation>
    <scope>NUCLEOTIDE SEQUENCE [LARGE SCALE GENOMIC DNA]</scope>
    <source>
        <strain evidence="3 4">4H37-19</strain>
    </source>
</reference>